<sequence length="540" mass="59875">MDAVAAHHVMFDMAWVSDPTAWLGLLTLVVIEIVLGIDNLVFIAILSAKLPTKRLRDKARYTGLGGALLIRLVLLTFISYIVTFTTPLFHIGSFAVSGRDLVMMVGGLFLLYKATHELHAKLEGFDEELSVSKAAGSAFWLVVLQIMVLDAVFSLDAIITAVGMIDHVFIMMFAVIIAMGIMTLASRAITEFVSHHPTLVILCLGFLLLIGFSLIMEALHFHVPKGYLYAAIGFSILIEIFNQVARKNTLKLGSGVNAMQSREVAANLVLRLLGSNQTQVQTFKEAIVSKTGSHVFDFEEKEMVSRVLQLSSMPIKAVMTARTDVEMLDIAQSVADITADVRKLLRSRVVVYKNGQKDQPLGYVRRVDMLSRLLDTKNNTTIGDLSNLIYEPLYLPETISILKALEEFRKKKAALGFVIDEFGNFEGVISLHDIMEEIAGELPERTEVPELVRVSPGVYRIAGDAILKDVSRLTGFKVPPSDNYHTLAGFILDYLQRMPLQGEVISFAKWTLTIVKVSETSVVEVELKSLTKTPEKKTKR</sequence>
<dbReference type="Gene3D" id="3.10.580.10">
    <property type="entry name" value="CBS-domain"/>
    <property type="match status" value="1"/>
</dbReference>
<dbReference type="Proteomes" id="UP000824150">
    <property type="component" value="Unassembled WGS sequence"/>
</dbReference>
<evidence type="ECO:0000256" key="2">
    <source>
        <dbReference type="ARBA" id="ARBA00006337"/>
    </source>
</evidence>
<dbReference type="SUPFAM" id="SSF54631">
    <property type="entry name" value="CBS-domain pair"/>
    <property type="match status" value="1"/>
</dbReference>
<evidence type="ECO:0000256" key="5">
    <source>
        <dbReference type="ARBA" id="ARBA00023122"/>
    </source>
</evidence>
<evidence type="ECO:0000313" key="9">
    <source>
        <dbReference type="EMBL" id="MBU3826753.1"/>
    </source>
</evidence>
<feature type="transmembrane region" description="Helical" evidence="7">
    <location>
        <begin position="59"/>
        <end position="82"/>
    </location>
</feature>
<keyword evidence="7" id="KW-0812">Transmembrane</keyword>
<feature type="transmembrane region" description="Helical" evidence="7">
    <location>
        <begin position="138"/>
        <end position="162"/>
    </location>
</feature>
<keyword evidence="7" id="KW-0472">Membrane</keyword>
<dbReference type="EMBL" id="JAHLFG010000049">
    <property type="protein sequence ID" value="MBU3826753.1"/>
    <property type="molecule type" value="Genomic_DNA"/>
</dbReference>
<comment type="subcellular location">
    <subcellularLocation>
        <location evidence="1">Cell membrane</location>
        <topology evidence="1">Multi-pass membrane protein</topology>
    </subcellularLocation>
</comment>
<keyword evidence="3" id="KW-1003">Cell membrane</keyword>
<dbReference type="InterPro" id="IPR005496">
    <property type="entry name" value="Integral_membrane_TerC"/>
</dbReference>
<dbReference type="Pfam" id="PF03741">
    <property type="entry name" value="TerC"/>
    <property type="match status" value="1"/>
</dbReference>
<evidence type="ECO:0000313" key="10">
    <source>
        <dbReference type="Proteomes" id="UP000824150"/>
    </source>
</evidence>
<evidence type="ECO:0000256" key="4">
    <source>
        <dbReference type="ARBA" id="ARBA00022737"/>
    </source>
</evidence>
<name>A0A9E2KP85_9GAMM</name>
<dbReference type="GO" id="GO:0050660">
    <property type="term" value="F:flavin adenine dinucleotide binding"/>
    <property type="evidence" value="ECO:0007669"/>
    <property type="project" value="InterPro"/>
</dbReference>
<keyword evidence="7" id="KW-1133">Transmembrane helix</keyword>
<reference evidence="9" key="2">
    <citation type="submission" date="2021-04" db="EMBL/GenBank/DDBJ databases">
        <authorList>
            <person name="Gilroy R."/>
        </authorList>
    </citation>
    <scope>NUCLEOTIDE SEQUENCE</scope>
    <source>
        <strain evidence="9">687</strain>
    </source>
</reference>
<feature type="transmembrane region" description="Helical" evidence="7">
    <location>
        <begin position="168"/>
        <end position="186"/>
    </location>
</feature>
<comment type="caution">
    <text evidence="9">The sequence shown here is derived from an EMBL/GenBank/DDBJ whole genome shotgun (WGS) entry which is preliminary data.</text>
</comment>
<dbReference type="InterPro" id="IPR044751">
    <property type="entry name" value="Ion_transp-like_CBS"/>
</dbReference>
<evidence type="ECO:0000256" key="3">
    <source>
        <dbReference type="ARBA" id="ARBA00022475"/>
    </source>
</evidence>
<keyword evidence="4" id="KW-0677">Repeat</keyword>
<dbReference type="PANTHER" id="PTHR22777:SF30">
    <property type="entry name" value="UPF0053 PROTEIN YEGH"/>
    <property type="match status" value="1"/>
</dbReference>
<evidence type="ECO:0000256" key="7">
    <source>
        <dbReference type="SAM" id="Phobius"/>
    </source>
</evidence>
<dbReference type="GO" id="GO:0005886">
    <property type="term" value="C:plasma membrane"/>
    <property type="evidence" value="ECO:0007669"/>
    <property type="project" value="UniProtKB-SubCell"/>
</dbReference>
<dbReference type="PANTHER" id="PTHR22777">
    <property type="entry name" value="HEMOLYSIN-RELATED"/>
    <property type="match status" value="1"/>
</dbReference>
<organism evidence="9 10">
    <name type="scientific">Candidatus Anaerobiospirillum merdipullorum</name>
    <dbReference type="NCBI Taxonomy" id="2838450"/>
    <lineage>
        <taxon>Bacteria</taxon>
        <taxon>Pseudomonadati</taxon>
        <taxon>Pseudomonadota</taxon>
        <taxon>Gammaproteobacteria</taxon>
        <taxon>Aeromonadales</taxon>
        <taxon>Succinivibrionaceae</taxon>
        <taxon>Anaerobiospirillum</taxon>
    </lineage>
</organism>
<proteinExistence type="inferred from homology"/>
<gene>
    <name evidence="9" type="ORF">IAA31_04610</name>
</gene>
<dbReference type="InterPro" id="IPR036318">
    <property type="entry name" value="FAD-bd_PCMH-like_sf"/>
</dbReference>
<dbReference type="Pfam" id="PF00571">
    <property type="entry name" value="CBS"/>
    <property type="match status" value="1"/>
</dbReference>
<evidence type="ECO:0000259" key="8">
    <source>
        <dbReference type="PROSITE" id="PS51371"/>
    </source>
</evidence>
<dbReference type="SUPFAM" id="SSF56176">
    <property type="entry name" value="FAD-binding/transporter-associated domain-like"/>
    <property type="match status" value="1"/>
</dbReference>
<dbReference type="InterPro" id="IPR005170">
    <property type="entry name" value="Transptr-assoc_dom"/>
</dbReference>
<feature type="transmembrane region" description="Helical" evidence="7">
    <location>
        <begin position="20"/>
        <end position="47"/>
    </location>
</feature>
<dbReference type="SMART" id="SM01091">
    <property type="entry name" value="CorC_HlyC"/>
    <property type="match status" value="1"/>
</dbReference>
<evidence type="ECO:0000256" key="6">
    <source>
        <dbReference type="PROSITE-ProRule" id="PRU00703"/>
    </source>
</evidence>
<comment type="similarity">
    <text evidence="2">Belongs to the UPF0053 family.</text>
</comment>
<keyword evidence="5 6" id="KW-0129">CBS domain</keyword>
<dbReference type="AlphaFoldDB" id="A0A9E2KP85"/>
<accession>A0A9E2KP85</accession>
<dbReference type="PROSITE" id="PS51371">
    <property type="entry name" value="CBS"/>
    <property type="match status" value="1"/>
</dbReference>
<feature type="domain" description="CBS" evidence="8">
    <location>
        <begin position="388"/>
        <end position="444"/>
    </location>
</feature>
<dbReference type="Gene3D" id="3.30.465.10">
    <property type="match status" value="1"/>
</dbReference>
<protein>
    <submittedName>
        <fullName evidence="9">CBS domain-containing protein</fullName>
    </submittedName>
</protein>
<dbReference type="CDD" id="cd04590">
    <property type="entry name" value="CBS_pair_CorC_HlyC_assoc"/>
    <property type="match status" value="1"/>
</dbReference>
<reference evidence="9" key="1">
    <citation type="journal article" date="2021" name="PeerJ">
        <title>Extensive microbial diversity within the chicken gut microbiome revealed by metagenomics and culture.</title>
        <authorList>
            <person name="Gilroy R."/>
            <person name="Ravi A."/>
            <person name="Getino M."/>
            <person name="Pursley I."/>
            <person name="Horton D.L."/>
            <person name="Alikhan N.F."/>
            <person name="Baker D."/>
            <person name="Gharbi K."/>
            <person name="Hall N."/>
            <person name="Watson M."/>
            <person name="Adriaenssens E.M."/>
            <person name="Foster-Nyarko E."/>
            <person name="Jarju S."/>
            <person name="Secka A."/>
            <person name="Antonio M."/>
            <person name="Oren A."/>
            <person name="Chaudhuri R.R."/>
            <person name="La Ragione R."/>
            <person name="Hildebrand F."/>
            <person name="Pallen M.J."/>
        </authorList>
    </citation>
    <scope>NUCLEOTIDE SEQUENCE</scope>
    <source>
        <strain evidence="9">687</strain>
    </source>
</reference>
<feature type="transmembrane region" description="Helical" evidence="7">
    <location>
        <begin position="88"/>
        <end position="112"/>
    </location>
</feature>
<evidence type="ECO:0000256" key="1">
    <source>
        <dbReference type="ARBA" id="ARBA00004651"/>
    </source>
</evidence>
<dbReference type="InterPro" id="IPR000644">
    <property type="entry name" value="CBS_dom"/>
</dbReference>
<feature type="transmembrane region" description="Helical" evidence="7">
    <location>
        <begin position="227"/>
        <end position="245"/>
    </location>
</feature>
<dbReference type="InterPro" id="IPR016169">
    <property type="entry name" value="FAD-bd_PCMH_sub2"/>
</dbReference>
<dbReference type="InterPro" id="IPR046342">
    <property type="entry name" value="CBS_dom_sf"/>
</dbReference>
<feature type="transmembrane region" description="Helical" evidence="7">
    <location>
        <begin position="198"/>
        <end position="221"/>
    </location>
</feature>
<dbReference type="Pfam" id="PF03471">
    <property type="entry name" value="CorC_HlyC"/>
    <property type="match status" value="1"/>
</dbReference>